<reference evidence="1 2" key="1">
    <citation type="submission" date="2020-08" db="EMBL/GenBank/DDBJ databases">
        <title>Genomic Encyclopedia of Type Strains, Phase IV (KMG-IV): sequencing the most valuable type-strain genomes for metagenomic binning, comparative biology and taxonomic classification.</title>
        <authorList>
            <person name="Goeker M."/>
        </authorList>
    </citation>
    <scope>NUCLEOTIDE SEQUENCE [LARGE SCALE GENOMIC DNA]</scope>
    <source>
        <strain evidence="1 2">YIM 65646</strain>
    </source>
</reference>
<dbReference type="EMBL" id="JACHGT010000010">
    <property type="protein sequence ID" value="MBB6036769.1"/>
    <property type="molecule type" value="Genomic_DNA"/>
</dbReference>
<dbReference type="RefSeq" id="WP_184789611.1">
    <property type="nucleotide sequence ID" value="NZ_BONT01000058.1"/>
</dbReference>
<evidence type="ECO:0008006" key="3">
    <source>
        <dbReference type="Google" id="ProtNLM"/>
    </source>
</evidence>
<dbReference type="AlphaFoldDB" id="A0A841FWA6"/>
<accession>A0A841FWA6</accession>
<dbReference type="Pfam" id="PF06224">
    <property type="entry name" value="AlkZ-like"/>
    <property type="match status" value="1"/>
</dbReference>
<sequence>MASAGPAPHKLSRAEARRVAVGAQLLDEPRPAGLHDIVRALTLLQVDQTAAVAPSADLVLWSRLGSAYDRAELASALEKQTLIELQSMIRPAEDMVLYRTDMADWPGKGELTDWRAAQARWVEANDGCRREILTALAMSGPMTARELPDNCAVPWRSSGWTNDKSVTRLLEFMVQRGEVVVVGREDRDRLWELAERVHPDVPLLPADEAVRLRDERRLRSLGIVRERAADMQIEPSGVGSAGEPAVIEGVKGKWRVDPERLGRPFTGRAALLSPFDRLVYDRKRALAVFDYDYQVEMYKPAAKRRWGYFALPILYGDRLVGKLDATADRAAGLLRVAAVHRDVTFTGEIWDSVDAEIEDLARWLGLEVDTGGE</sequence>
<keyword evidence="2" id="KW-1185">Reference proteome</keyword>
<comment type="caution">
    <text evidence="1">The sequence shown here is derived from an EMBL/GenBank/DDBJ whole genome shotgun (WGS) entry which is preliminary data.</text>
</comment>
<name>A0A841FWA6_9ACTN</name>
<gene>
    <name evidence="1" type="ORF">HNR73_004642</name>
</gene>
<dbReference type="PANTHER" id="PTHR30528">
    <property type="entry name" value="CYTOPLASMIC PROTEIN"/>
    <property type="match status" value="1"/>
</dbReference>
<dbReference type="PANTHER" id="PTHR30528:SF0">
    <property type="entry name" value="CYTOPLASMIC PROTEIN"/>
    <property type="match status" value="1"/>
</dbReference>
<evidence type="ECO:0000313" key="2">
    <source>
        <dbReference type="Proteomes" id="UP000548476"/>
    </source>
</evidence>
<dbReference type="Proteomes" id="UP000548476">
    <property type="component" value="Unassembled WGS sequence"/>
</dbReference>
<evidence type="ECO:0000313" key="1">
    <source>
        <dbReference type="EMBL" id="MBB6036769.1"/>
    </source>
</evidence>
<proteinExistence type="predicted"/>
<organism evidence="1 2">
    <name type="scientific">Phytomonospora endophytica</name>
    <dbReference type="NCBI Taxonomy" id="714109"/>
    <lineage>
        <taxon>Bacteria</taxon>
        <taxon>Bacillati</taxon>
        <taxon>Actinomycetota</taxon>
        <taxon>Actinomycetes</taxon>
        <taxon>Micromonosporales</taxon>
        <taxon>Micromonosporaceae</taxon>
        <taxon>Phytomonospora</taxon>
    </lineage>
</organism>
<dbReference type="InterPro" id="IPR009351">
    <property type="entry name" value="AlkZ-like"/>
</dbReference>
<protein>
    <recommendedName>
        <fullName evidence="3">Winged helix-turn-helix domain-containing protein</fullName>
    </recommendedName>
</protein>